<keyword evidence="2" id="KW-0238">DNA-binding</keyword>
<accession>A0A9E2KBL5</accession>
<comment type="caution">
    <text evidence="5">The sequence shown here is derived from an EMBL/GenBank/DDBJ whole genome shotgun (WGS) entry which is preliminary data.</text>
</comment>
<dbReference type="Proteomes" id="UP000824229">
    <property type="component" value="Unassembled WGS sequence"/>
</dbReference>
<dbReference type="InterPro" id="IPR036388">
    <property type="entry name" value="WH-like_DNA-bd_sf"/>
</dbReference>
<evidence type="ECO:0000256" key="2">
    <source>
        <dbReference type="ARBA" id="ARBA00023125"/>
    </source>
</evidence>
<evidence type="ECO:0000259" key="4">
    <source>
        <dbReference type="PROSITE" id="PS50949"/>
    </source>
</evidence>
<dbReference type="InterPro" id="IPR000524">
    <property type="entry name" value="Tscrpt_reg_HTH_GntR"/>
</dbReference>
<dbReference type="Gene3D" id="1.10.10.10">
    <property type="entry name" value="Winged helix-like DNA-binding domain superfamily/Winged helix DNA-binding domain"/>
    <property type="match status" value="1"/>
</dbReference>
<dbReference type="SUPFAM" id="SSF46785">
    <property type="entry name" value="Winged helix' DNA-binding domain"/>
    <property type="match status" value="1"/>
</dbReference>
<dbReference type="InterPro" id="IPR036390">
    <property type="entry name" value="WH_DNA-bd_sf"/>
</dbReference>
<sequence>MKYILNEDEPIYIQIARGIEDEILQGDFLEEMQVPSTNELSKIYQINPATVLKGINLLVERQILYKKRGIGMFVTSGAVATIKEARKENFKEVVMAHLFQEAKKLGISKRELIEIIVSSGEMDE</sequence>
<evidence type="ECO:0000313" key="6">
    <source>
        <dbReference type="Proteomes" id="UP000824229"/>
    </source>
</evidence>
<dbReference type="AlphaFoldDB" id="A0A9E2KBL5"/>
<dbReference type="PROSITE" id="PS50949">
    <property type="entry name" value="HTH_GNTR"/>
    <property type="match status" value="1"/>
</dbReference>
<evidence type="ECO:0000313" key="5">
    <source>
        <dbReference type="EMBL" id="MBU3803712.1"/>
    </source>
</evidence>
<evidence type="ECO:0000256" key="3">
    <source>
        <dbReference type="ARBA" id="ARBA00023163"/>
    </source>
</evidence>
<organism evidence="5 6">
    <name type="scientific">Candidatus Cellulosilyticum pullistercoris</name>
    <dbReference type="NCBI Taxonomy" id="2838521"/>
    <lineage>
        <taxon>Bacteria</taxon>
        <taxon>Bacillati</taxon>
        <taxon>Bacillota</taxon>
        <taxon>Clostridia</taxon>
        <taxon>Lachnospirales</taxon>
        <taxon>Cellulosilyticaceae</taxon>
        <taxon>Cellulosilyticum</taxon>
    </lineage>
</organism>
<keyword evidence="1" id="KW-0805">Transcription regulation</keyword>
<name>A0A9E2KBL5_9FIRM</name>
<dbReference type="EMBL" id="JAHLFQ010000058">
    <property type="protein sequence ID" value="MBU3803712.1"/>
    <property type="molecule type" value="Genomic_DNA"/>
</dbReference>
<protein>
    <submittedName>
        <fullName evidence="5">GntR family transcriptional regulator</fullName>
    </submittedName>
</protein>
<reference evidence="5" key="2">
    <citation type="submission" date="2021-04" db="EMBL/GenBank/DDBJ databases">
        <authorList>
            <person name="Gilroy R."/>
        </authorList>
    </citation>
    <scope>NUCLEOTIDE SEQUENCE</scope>
    <source>
        <strain evidence="5">B5-657</strain>
    </source>
</reference>
<dbReference type="CDD" id="cd07377">
    <property type="entry name" value="WHTH_GntR"/>
    <property type="match status" value="1"/>
</dbReference>
<feature type="domain" description="HTH gntR-type" evidence="4">
    <location>
        <begin position="9"/>
        <end position="77"/>
    </location>
</feature>
<evidence type="ECO:0000256" key="1">
    <source>
        <dbReference type="ARBA" id="ARBA00023015"/>
    </source>
</evidence>
<gene>
    <name evidence="5" type="ORF">H9872_02985</name>
</gene>
<dbReference type="PANTHER" id="PTHR38445:SF10">
    <property type="entry name" value="GNTR-FAMILY TRANSCRIPTIONAL REGULATOR"/>
    <property type="match status" value="1"/>
</dbReference>
<dbReference type="PANTHER" id="PTHR38445">
    <property type="entry name" value="HTH-TYPE TRANSCRIPTIONAL REPRESSOR YTRA"/>
    <property type="match status" value="1"/>
</dbReference>
<reference evidence="5" key="1">
    <citation type="journal article" date="2021" name="PeerJ">
        <title>Extensive microbial diversity within the chicken gut microbiome revealed by metagenomics and culture.</title>
        <authorList>
            <person name="Gilroy R."/>
            <person name="Ravi A."/>
            <person name="Getino M."/>
            <person name="Pursley I."/>
            <person name="Horton D.L."/>
            <person name="Alikhan N.F."/>
            <person name="Baker D."/>
            <person name="Gharbi K."/>
            <person name="Hall N."/>
            <person name="Watson M."/>
            <person name="Adriaenssens E.M."/>
            <person name="Foster-Nyarko E."/>
            <person name="Jarju S."/>
            <person name="Secka A."/>
            <person name="Antonio M."/>
            <person name="Oren A."/>
            <person name="Chaudhuri R.R."/>
            <person name="La Ragione R."/>
            <person name="Hildebrand F."/>
            <person name="Pallen M.J."/>
        </authorList>
    </citation>
    <scope>NUCLEOTIDE SEQUENCE</scope>
    <source>
        <strain evidence="5">B5-657</strain>
    </source>
</reference>
<dbReference type="SMART" id="SM00345">
    <property type="entry name" value="HTH_GNTR"/>
    <property type="match status" value="1"/>
</dbReference>
<dbReference type="Pfam" id="PF00392">
    <property type="entry name" value="GntR"/>
    <property type="match status" value="1"/>
</dbReference>
<proteinExistence type="predicted"/>
<dbReference type="GO" id="GO:0003700">
    <property type="term" value="F:DNA-binding transcription factor activity"/>
    <property type="evidence" value="ECO:0007669"/>
    <property type="project" value="InterPro"/>
</dbReference>
<dbReference type="GO" id="GO:0003677">
    <property type="term" value="F:DNA binding"/>
    <property type="evidence" value="ECO:0007669"/>
    <property type="project" value="UniProtKB-KW"/>
</dbReference>
<keyword evidence="3" id="KW-0804">Transcription</keyword>